<comment type="caution">
    <text evidence="3">The sequence shown here is derived from an EMBL/GenBank/DDBJ whole genome shotgun (WGS) entry which is preliminary data.</text>
</comment>
<evidence type="ECO:0000256" key="1">
    <source>
        <dbReference type="SAM" id="MobiDB-lite"/>
    </source>
</evidence>
<keyword evidence="4" id="KW-1185">Reference proteome</keyword>
<gene>
    <name evidence="3" type="ORF">Tco_0892494</name>
</gene>
<protein>
    <submittedName>
        <fullName evidence="3">MAK10-like protein</fullName>
    </submittedName>
</protein>
<dbReference type="EMBL" id="BQNB010013978">
    <property type="protein sequence ID" value="GJT22557.1"/>
    <property type="molecule type" value="Genomic_DNA"/>
</dbReference>
<dbReference type="Proteomes" id="UP001151760">
    <property type="component" value="Unassembled WGS sequence"/>
</dbReference>
<dbReference type="InterPro" id="IPR005162">
    <property type="entry name" value="Retrotrans_gag_dom"/>
</dbReference>
<reference evidence="3" key="1">
    <citation type="journal article" date="2022" name="Int. J. Mol. Sci.">
        <title>Draft Genome of Tanacetum Coccineum: Genomic Comparison of Closely Related Tanacetum-Family Plants.</title>
        <authorList>
            <person name="Yamashiro T."/>
            <person name="Shiraishi A."/>
            <person name="Nakayama K."/>
            <person name="Satake H."/>
        </authorList>
    </citation>
    <scope>NUCLEOTIDE SEQUENCE</scope>
</reference>
<proteinExistence type="predicted"/>
<sequence length="670" mass="76482">MGDENPIRTLGDYSKPSHKGYRNTIELPVGNNVVPLRSDTIRLVQNGCSFHRLWSEDPNQHLKDFLKLVDSLDLDGENRERTRLRLFQFSLRDQASNWLERLPAGSITTWEDLTTRFLAQFFPSGRTAKLRNDVLMFQQHHGESLSEAWTRFKDLLQKFPPHGIDLWLQVQIFYDHVNPVTRRTIDQSAGVKAIALPQDVPSTSDRRLIKLENQVQCLMEAHLALTQPTQVNKITTSYEICSGPHDTQYCMENPEQAFVDYASSRTDEARGLVSEFMASQDARLSKFEADFKQQQSEMTNKIDTVLKDITDRIVGTLPSDMLKNPNLGTHPVSSARSYPTMDPQCSTQIHSSINAITIHPKQQSDSHDRTEENEEEERGSSKNHPDSPTPPDPSISFITEKVLKFNSLFKSLGLVPPSPNAELVCTKEDDSDVMFIEIIPKDDSSHKEEPKAGVKEVGYFDIFPTRSELAYHKYLMCGPIPSIFLRNPIIKEGCPSNLKIPCNIGHVHVEKSYIDLDPPFNIMTQMMYNWIMRRKLNPRENANGGISNFTGRIKEMHVFVGNFTYVVDFMIVEDISSIIDPRLSQVVLGRPFIEICNMTHDLPEGVVRNEEDKRRGVDYVMSKILGFYKECLELGPEFVTGLDDDGEVTLYLMRRSLEVLRKFHWMILGG</sequence>
<dbReference type="PANTHER" id="PTHR33223">
    <property type="entry name" value="CCHC-TYPE DOMAIN-CONTAINING PROTEIN"/>
    <property type="match status" value="1"/>
</dbReference>
<reference evidence="3" key="2">
    <citation type="submission" date="2022-01" db="EMBL/GenBank/DDBJ databases">
        <authorList>
            <person name="Yamashiro T."/>
            <person name="Shiraishi A."/>
            <person name="Satake H."/>
            <person name="Nakayama K."/>
        </authorList>
    </citation>
    <scope>NUCLEOTIDE SEQUENCE</scope>
</reference>
<dbReference type="Pfam" id="PF03732">
    <property type="entry name" value="Retrotrans_gag"/>
    <property type="match status" value="1"/>
</dbReference>
<evidence type="ECO:0000313" key="3">
    <source>
        <dbReference type="EMBL" id="GJT22557.1"/>
    </source>
</evidence>
<accession>A0ABQ5C922</accession>
<dbReference type="PANTHER" id="PTHR33223:SF11">
    <property type="entry name" value="ELEMENT PROTEIN, PUTATIVE-RELATED"/>
    <property type="match status" value="1"/>
</dbReference>
<organism evidence="3 4">
    <name type="scientific">Tanacetum coccineum</name>
    <dbReference type="NCBI Taxonomy" id="301880"/>
    <lineage>
        <taxon>Eukaryota</taxon>
        <taxon>Viridiplantae</taxon>
        <taxon>Streptophyta</taxon>
        <taxon>Embryophyta</taxon>
        <taxon>Tracheophyta</taxon>
        <taxon>Spermatophyta</taxon>
        <taxon>Magnoliopsida</taxon>
        <taxon>eudicotyledons</taxon>
        <taxon>Gunneridae</taxon>
        <taxon>Pentapetalae</taxon>
        <taxon>asterids</taxon>
        <taxon>campanulids</taxon>
        <taxon>Asterales</taxon>
        <taxon>Asteraceae</taxon>
        <taxon>Asteroideae</taxon>
        <taxon>Anthemideae</taxon>
        <taxon>Anthemidinae</taxon>
        <taxon>Tanacetum</taxon>
    </lineage>
</organism>
<name>A0ABQ5C922_9ASTR</name>
<evidence type="ECO:0000259" key="2">
    <source>
        <dbReference type="Pfam" id="PF03732"/>
    </source>
</evidence>
<dbReference type="Gene3D" id="2.40.70.10">
    <property type="entry name" value="Acid Proteases"/>
    <property type="match status" value="1"/>
</dbReference>
<dbReference type="InterPro" id="IPR021109">
    <property type="entry name" value="Peptidase_aspartic_dom_sf"/>
</dbReference>
<feature type="domain" description="Retrotransposon gag" evidence="2">
    <location>
        <begin position="85"/>
        <end position="175"/>
    </location>
</feature>
<evidence type="ECO:0000313" key="4">
    <source>
        <dbReference type="Proteomes" id="UP001151760"/>
    </source>
</evidence>
<feature type="region of interest" description="Disordered" evidence="1">
    <location>
        <begin position="320"/>
        <end position="396"/>
    </location>
</feature>
<feature type="compositionally biased region" description="Polar residues" evidence="1">
    <location>
        <begin position="331"/>
        <end position="361"/>
    </location>
</feature>